<dbReference type="GO" id="GO:0016192">
    <property type="term" value="P:vesicle-mediated transport"/>
    <property type="evidence" value="ECO:0007669"/>
    <property type="project" value="TreeGrafter"/>
</dbReference>
<evidence type="ECO:0000256" key="1">
    <source>
        <dbReference type="ARBA" id="ARBA00005593"/>
    </source>
</evidence>
<dbReference type="PIRSF" id="PIRSF037514">
    <property type="entry name" value="Rab_ger_ger_transf_A_fun"/>
    <property type="match status" value="1"/>
</dbReference>
<dbReference type="Pfam" id="PF00996">
    <property type="entry name" value="GDI"/>
    <property type="match status" value="1"/>
</dbReference>
<keyword evidence="3" id="KW-1185">Reference proteome</keyword>
<organism evidence="2 3">
    <name type="scientific">Patellaria atrata CBS 101060</name>
    <dbReference type="NCBI Taxonomy" id="1346257"/>
    <lineage>
        <taxon>Eukaryota</taxon>
        <taxon>Fungi</taxon>
        <taxon>Dikarya</taxon>
        <taxon>Ascomycota</taxon>
        <taxon>Pezizomycotina</taxon>
        <taxon>Dothideomycetes</taxon>
        <taxon>Dothideomycetes incertae sedis</taxon>
        <taxon>Patellariales</taxon>
        <taxon>Patellariaceae</taxon>
        <taxon>Patellaria</taxon>
    </lineage>
</organism>
<dbReference type="InterPro" id="IPR036188">
    <property type="entry name" value="FAD/NAD-bd_sf"/>
</dbReference>
<name>A0A9P4VNL4_9PEZI</name>
<feature type="non-terminal residue" evidence="2">
    <location>
        <position position="537"/>
    </location>
</feature>
<dbReference type="InterPro" id="IPR017230">
    <property type="entry name" value="Mrs6"/>
</dbReference>
<proteinExistence type="inferred from homology"/>
<dbReference type="AlphaFoldDB" id="A0A9P4VNL4"/>
<dbReference type="Gene3D" id="1.10.405.10">
    <property type="entry name" value="Guanine Nucleotide Dissociation Inhibitor, domain 1"/>
    <property type="match status" value="1"/>
</dbReference>
<dbReference type="PANTHER" id="PTHR11787">
    <property type="entry name" value="RAB GDP-DISSOCIATION INHIBITOR"/>
    <property type="match status" value="1"/>
</dbReference>
<comment type="similarity">
    <text evidence="1">Belongs to the Rab GDI family.</text>
</comment>
<reference evidence="2" key="1">
    <citation type="journal article" date="2020" name="Stud. Mycol.">
        <title>101 Dothideomycetes genomes: a test case for predicting lifestyles and emergence of pathogens.</title>
        <authorList>
            <person name="Haridas S."/>
            <person name="Albert R."/>
            <person name="Binder M."/>
            <person name="Bloem J."/>
            <person name="Labutti K."/>
            <person name="Salamov A."/>
            <person name="Andreopoulos B."/>
            <person name="Baker S."/>
            <person name="Barry K."/>
            <person name="Bills G."/>
            <person name="Bluhm B."/>
            <person name="Cannon C."/>
            <person name="Castanera R."/>
            <person name="Culley D."/>
            <person name="Daum C."/>
            <person name="Ezra D."/>
            <person name="Gonzalez J."/>
            <person name="Henrissat B."/>
            <person name="Kuo A."/>
            <person name="Liang C."/>
            <person name="Lipzen A."/>
            <person name="Lutzoni F."/>
            <person name="Magnuson J."/>
            <person name="Mondo S."/>
            <person name="Nolan M."/>
            <person name="Ohm R."/>
            <person name="Pangilinan J."/>
            <person name="Park H.-J."/>
            <person name="Ramirez L."/>
            <person name="Alfaro M."/>
            <person name="Sun H."/>
            <person name="Tritt A."/>
            <person name="Yoshinaga Y."/>
            <person name="Zwiers L.-H."/>
            <person name="Turgeon B."/>
            <person name="Goodwin S."/>
            <person name="Spatafora J."/>
            <person name="Crous P."/>
            <person name="Grigoriev I."/>
        </authorList>
    </citation>
    <scope>NUCLEOTIDE SEQUENCE</scope>
    <source>
        <strain evidence="2">CBS 101060</strain>
    </source>
</reference>
<gene>
    <name evidence="2" type="ORF">M501DRAFT_920662</name>
</gene>
<dbReference type="Proteomes" id="UP000799429">
    <property type="component" value="Unassembled WGS sequence"/>
</dbReference>
<dbReference type="InterPro" id="IPR018203">
    <property type="entry name" value="GDP_dissociation_inhibitor"/>
</dbReference>
<dbReference type="Gene3D" id="3.50.50.60">
    <property type="entry name" value="FAD/NAD(P)-binding domain"/>
    <property type="match status" value="1"/>
</dbReference>
<dbReference type="PANTHER" id="PTHR11787:SF4">
    <property type="entry name" value="CHM, RAB ESCORT PROTEIN 1"/>
    <property type="match status" value="1"/>
</dbReference>
<comment type="caution">
    <text evidence="2">The sequence shown here is derived from an EMBL/GenBank/DDBJ whole genome shotgun (WGS) entry which is preliminary data.</text>
</comment>
<dbReference type="OrthoDB" id="1923006at2759"/>
<dbReference type="GO" id="GO:0016740">
    <property type="term" value="F:transferase activity"/>
    <property type="evidence" value="ECO:0007669"/>
    <property type="project" value="UniProtKB-KW"/>
</dbReference>
<keyword evidence="2" id="KW-0808">Transferase</keyword>
<dbReference type="GO" id="GO:0007264">
    <property type="term" value="P:small GTPase-mediated signal transduction"/>
    <property type="evidence" value="ECO:0007669"/>
    <property type="project" value="InterPro"/>
</dbReference>
<dbReference type="GO" id="GO:0005968">
    <property type="term" value="C:Rab-protein geranylgeranyltransferase complex"/>
    <property type="evidence" value="ECO:0007669"/>
    <property type="project" value="TreeGrafter"/>
</dbReference>
<dbReference type="GO" id="GO:0005829">
    <property type="term" value="C:cytosol"/>
    <property type="evidence" value="ECO:0007669"/>
    <property type="project" value="TreeGrafter"/>
</dbReference>
<dbReference type="Gene3D" id="3.30.519.10">
    <property type="entry name" value="Guanine Nucleotide Dissociation Inhibitor, domain 2"/>
    <property type="match status" value="1"/>
</dbReference>
<sequence length="537" mass="58356">METLDKTTWDVLISGTGIRQSLLALALSRSGKKVLHIDKNDYYGGPEAAFSLQEAQEWESKVARDTSPLFSNVKITQRPEQEQENRLKLSASRAYSLSLSPQLIYSRSTLLSKLVSSKIYRQLEFLAVGSWWVYSPSGHEASSDSAEPSQGSKGTLSKVPSGREDVFEDQILDLRSKRALMKFLRFVVDYENQGDVWEEHRDKPFSIFLSENFNLPTVLHDPILALTLSLKAPENTSTEYALPRIARHLRSIGVFGPGFGAVLPRWGGVSEISQVACRAGAVGGAVYVLDKGLRDTLDRPVAQQMMDNVASSPTTGTSVVLEGGETVRTQWIAGSRVDLPASVISSSEDGLHYSDLRVTTLSRSISIVGSPLESLFPDIAEGAPPPAGAVVFFPSGSLSVNGELELSSNRTPVYIFVHSSDSGECPSNQCVLYASCSTTSQEGSALLAEAVRQLLLALNGDPASILLWSLSYDHRAQDSKELDCPPASYNDNTIAFSSSSSDLAFEDSVLEEVKLAWEKIMSGEPDAGDFMVISDPE</sequence>
<dbReference type="FunFam" id="1.10.405.10:FF:000003">
    <property type="entry name" value="Rab proteins geranylgeranyltransferase component A"/>
    <property type="match status" value="1"/>
</dbReference>
<accession>A0A9P4VNL4</accession>
<evidence type="ECO:0000313" key="2">
    <source>
        <dbReference type="EMBL" id="KAF2839876.1"/>
    </source>
</evidence>
<protein>
    <submittedName>
        <fullName evidence="2">Rab geranylgeranyl transferase escort protein</fullName>
    </submittedName>
</protein>
<dbReference type="SUPFAM" id="SSF51905">
    <property type="entry name" value="FAD/NAD(P)-binding domain"/>
    <property type="match status" value="1"/>
</dbReference>
<dbReference type="PRINTS" id="PR00891">
    <property type="entry name" value="RABGDIREP"/>
</dbReference>
<dbReference type="GO" id="GO:0005092">
    <property type="term" value="F:GDP-dissociation inhibitor activity"/>
    <property type="evidence" value="ECO:0007669"/>
    <property type="project" value="InterPro"/>
</dbReference>
<dbReference type="GO" id="GO:0005634">
    <property type="term" value="C:nucleus"/>
    <property type="evidence" value="ECO:0007669"/>
    <property type="project" value="TreeGrafter"/>
</dbReference>
<dbReference type="SUPFAM" id="SSF54373">
    <property type="entry name" value="FAD-linked reductases, C-terminal domain"/>
    <property type="match status" value="1"/>
</dbReference>
<evidence type="ECO:0000313" key="3">
    <source>
        <dbReference type="Proteomes" id="UP000799429"/>
    </source>
</evidence>
<dbReference type="EMBL" id="MU006094">
    <property type="protein sequence ID" value="KAF2839876.1"/>
    <property type="molecule type" value="Genomic_DNA"/>
</dbReference>